<proteinExistence type="predicted"/>
<dbReference type="Proteomes" id="UP000031876">
    <property type="component" value="Chromosome"/>
</dbReference>
<evidence type="ECO:0000313" key="4">
    <source>
        <dbReference type="Proteomes" id="UP000501107"/>
    </source>
</evidence>
<sequence>MNNGLKFKIFELHCFVQKTYSDMKIACDIAIYQENTSKYLISLGFLNKSYMTYIEAKRFYRENEELVSVEFDNFFDTYDILEQELKKVISTEDKNPSVLHSRFDQFQQKVENINDLIKVLQNAR</sequence>
<dbReference type="EMBL" id="CP053980">
    <property type="protein sequence ID" value="QKH27338.1"/>
    <property type="molecule type" value="Genomic_DNA"/>
</dbReference>
<dbReference type="AlphaFoldDB" id="A0A0B5NW87"/>
<dbReference type="RefSeq" id="WP_001059015.1">
    <property type="nucleotide sequence ID" value="NZ_CP009335.1"/>
</dbReference>
<reference evidence="2 4" key="2">
    <citation type="submission" date="2020-05" db="EMBL/GenBank/DDBJ databases">
        <title>FDA dAtabase for Regulatory Grade micrObial Sequences (FDA-ARGOS): Supporting development and validation of Infectious Disease Dx tests.</title>
        <authorList>
            <person name="Nelson B."/>
            <person name="Plummer A."/>
            <person name="Tallon L."/>
            <person name="Sadzewicz L."/>
            <person name="Zhao X."/>
            <person name="Vavikolanu K."/>
            <person name="Mehta A."/>
            <person name="Aluvathingal J."/>
            <person name="Nadendla S."/>
            <person name="Myers T."/>
            <person name="Yan Y."/>
            <person name="Sichtig H."/>
        </authorList>
    </citation>
    <scope>NUCLEOTIDE SEQUENCE [LARGE SCALE GENOMIC DNA]</scope>
    <source>
        <strain evidence="2 4">FDAARGOS_795</strain>
    </source>
</reference>
<name>A0A0B5NW87_BACTU</name>
<accession>A0A0B5NW87</accession>
<dbReference type="EMBL" id="CP009335">
    <property type="protein sequence ID" value="AJG78246.1"/>
    <property type="molecule type" value="Genomic_DNA"/>
</dbReference>
<reference evidence="1 3" key="1">
    <citation type="journal article" date="2015" name="Genome Announc.">
        <title>Complete genome sequences for 35 biothreat assay-relevant bacillus species.</title>
        <authorList>
            <person name="Johnson S.L."/>
            <person name="Daligault H.E."/>
            <person name="Davenport K.W."/>
            <person name="Jaissle J."/>
            <person name="Frey K.G."/>
            <person name="Ladner J.T."/>
            <person name="Broomall S.M."/>
            <person name="Bishop-Lilly K.A."/>
            <person name="Bruce D.C."/>
            <person name="Gibbons H.S."/>
            <person name="Coyne S.R."/>
            <person name="Lo C.C."/>
            <person name="Meincke L."/>
            <person name="Munk A.C."/>
            <person name="Koroleva G.I."/>
            <person name="Rosenzweig C.N."/>
            <person name="Palacios G.F."/>
            <person name="Redden C.L."/>
            <person name="Minogue T.D."/>
            <person name="Chain P.S."/>
        </authorList>
    </citation>
    <scope>NUCLEOTIDE SEQUENCE [LARGE SCALE GENOMIC DNA]</scope>
    <source>
        <strain evidence="1 3">HD1011</strain>
    </source>
</reference>
<dbReference type="Proteomes" id="UP000501107">
    <property type="component" value="Chromosome"/>
</dbReference>
<gene>
    <name evidence="1" type="ORF">BF38_3749</name>
    <name evidence="2" type="ORF">FOC89_26495</name>
</gene>
<evidence type="ECO:0000313" key="1">
    <source>
        <dbReference type="EMBL" id="AJG78246.1"/>
    </source>
</evidence>
<evidence type="ECO:0008006" key="5">
    <source>
        <dbReference type="Google" id="ProtNLM"/>
    </source>
</evidence>
<protein>
    <recommendedName>
        <fullName evidence="5">Group-specific protein</fullName>
    </recommendedName>
</protein>
<evidence type="ECO:0000313" key="3">
    <source>
        <dbReference type="Proteomes" id="UP000031876"/>
    </source>
</evidence>
<evidence type="ECO:0000313" key="2">
    <source>
        <dbReference type="EMBL" id="QKH27338.1"/>
    </source>
</evidence>
<dbReference type="KEGG" id="btw:BF38_3749"/>
<organism evidence="2 4">
    <name type="scientific">Bacillus thuringiensis</name>
    <dbReference type="NCBI Taxonomy" id="1428"/>
    <lineage>
        <taxon>Bacteria</taxon>
        <taxon>Bacillati</taxon>
        <taxon>Bacillota</taxon>
        <taxon>Bacilli</taxon>
        <taxon>Bacillales</taxon>
        <taxon>Bacillaceae</taxon>
        <taxon>Bacillus</taxon>
        <taxon>Bacillus cereus group</taxon>
    </lineage>
</organism>